<keyword evidence="6 10" id="KW-0560">Oxidoreductase</keyword>
<evidence type="ECO:0000259" key="9">
    <source>
        <dbReference type="SMART" id="SM00829"/>
    </source>
</evidence>
<dbReference type="InterPro" id="IPR047109">
    <property type="entry name" value="CAD-like"/>
</dbReference>
<comment type="similarity">
    <text evidence="2 8">Belongs to the zinc-containing alcohol dehydrogenase family.</text>
</comment>
<dbReference type="InterPro" id="IPR036291">
    <property type="entry name" value="NAD(P)-bd_dom_sf"/>
</dbReference>
<comment type="cofactor">
    <cofactor evidence="1 8">
        <name>Zn(2+)</name>
        <dbReference type="ChEBI" id="CHEBI:29105"/>
    </cofactor>
</comment>
<keyword evidence="3 8" id="KW-0479">Metal-binding</keyword>
<gene>
    <name evidence="10" type="primary">ahr</name>
    <name evidence="10" type="ORF">Pla52n_07030</name>
</gene>
<comment type="caution">
    <text evidence="10">The sequence shown here is derived from an EMBL/GenBank/DDBJ whole genome shotgun (WGS) entry which is preliminary data.</text>
</comment>
<dbReference type="InterPro" id="IPR020843">
    <property type="entry name" value="ER"/>
</dbReference>
<dbReference type="SUPFAM" id="SSF50129">
    <property type="entry name" value="GroES-like"/>
    <property type="match status" value="1"/>
</dbReference>
<dbReference type="EMBL" id="SJPN01000001">
    <property type="protein sequence ID" value="TWU08121.1"/>
    <property type="molecule type" value="Genomic_DNA"/>
</dbReference>
<dbReference type="GO" id="GO:0008270">
    <property type="term" value="F:zinc ion binding"/>
    <property type="evidence" value="ECO:0007669"/>
    <property type="project" value="InterPro"/>
</dbReference>
<proteinExistence type="inferred from homology"/>
<accession>A0A5C6B9K6</accession>
<keyword evidence="4 8" id="KW-0862">Zinc</keyword>
<dbReference type="RefSeq" id="WP_197454248.1">
    <property type="nucleotide sequence ID" value="NZ_CP151726.1"/>
</dbReference>
<dbReference type="Pfam" id="PF00107">
    <property type="entry name" value="ADH_zinc_N"/>
    <property type="match status" value="1"/>
</dbReference>
<name>A0A5C6B9K6_9BACT</name>
<dbReference type="SUPFAM" id="SSF51735">
    <property type="entry name" value="NAD(P)-binding Rossmann-fold domains"/>
    <property type="match status" value="1"/>
</dbReference>
<dbReference type="Gene3D" id="3.90.180.10">
    <property type="entry name" value="Medium-chain alcohol dehydrogenases, catalytic domain"/>
    <property type="match status" value="1"/>
</dbReference>
<keyword evidence="11" id="KW-1185">Reference proteome</keyword>
<dbReference type="PANTHER" id="PTHR42683">
    <property type="entry name" value="ALDEHYDE REDUCTASE"/>
    <property type="match status" value="1"/>
</dbReference>
<evidence type="ECO:0000256" key="7">
    <source>
        <dbReference type="ARBA" id="ARBA00024074"/>
    </source>
</evidence>
<dbReference type="InterPro" id="IPR011032">
    <property type="entry name" value="GroES-like_sf"/>
</dbReference>
<reference evidence="10 11" key="1">
    <citation type="submission" date="2019-02" db="EMBL/GenBank/DDBJ databases">
        <title>Deep-cultivation of Planctomycetes and their phenomic and genomic characterization uncovers novel biology.</title>
        <authorList>
            <person name="Wiegand S."/>
            <person name="Jogler M."/>
            <person name="Boedeker C."/>
            <person name="Pinto D."/>
            <person name="Vollmers J."/>
            <person name="Rivas-Marin E."/>
            <person name="Kohn T."/>
            <person name="Peeters S.H."/>
            <person name="Heuer A."/>
            <person name="Rast P."/>
            <person name="Oberbeckmann S."/>
            <person name="Bunk B."/>
            <person name="Jeske O."/>
            <person name="Meyerdierks A."/>
            <person name="Storesund J.E."/>
            <person name="Kallscheuer N."/>
            <person name="Luecker S."/>
            <person name="Lage O.M."/>
            <person name="Pohl T."/>
            <person name="Merkel B.J."/>
            <person name="Hornburger P."/>
            <person name="Mueller R.-W."/>
            <person name="Bruemmer F."/>
            <person name="Labrenz M."/>
            <person name="Spormann A.M."/>
            <person name="Op Den Camp H."/>
            <person name="Overmann J."/>
            <person name="Amann R."/>
            <person name="Jetten M.S.M."/>
            <person name="Mascher T."/>
            <person name="Medema M.H."/>
            <person name="Devos D.P."/>
            <person name="Kaster A.-K."/>
            <person name="Ovreas L."/>
            <person name="Rohde M."/>
            <person name="Galperin M.Y."/>
            <person name="Jogler C."/>
        </authorList>
    </citation>
    <scope>NUCLEOTIDE SEQUENCE [LARGE SCALE GENOMIC DNA]</scope>
    <source>
        <strain evidence="10 11">Pla52n</strain>
    </source>
</reference>
<protein>
    <recommendedName>
        <fullName evidence="7">alcohol dehydrogenase (NADP(+))</fullName>
        <ecNumber evidence="7">1.1.1.2</ecNumber>
    </recommendedName>
</protein>
<feature type="domain" description="Enoyl reductase (ER)" evidence="9">
    <location>
        <begin position="13"/>
        <end position="332"/>
    </location>
</feature>
<evidence type="ECO:0000256" key="1">
    <source>
        <dbReference type="ARBA" id="ARBA00001947"/>
    </source>
</evidence>
<sequence>MTIIHAYAAQKAGGVFEPFEFDAGDLGASDVEIAVESCGICHSDLSMLDNEWQMTQYPFVGGHEVVGRVAAVGDQVPNLSEGDLVGLGWTSRSCMHCDQCMAGDHNLCIEAQGTITHQRGGFADKVRCHWGWATKIPEGVQSESAGPLFCGGLTVFNPLIQMNLSPTSRVGVVGIGGLGHMALMFLKAWGCEVTAISRTRSKESEARDLGTHEFVATSESGALQSQAGKFDLVLNTTDANLPWDDYIATLAPRGVLHTVGAAPKIEATVFPMIMGQRSLASSPTGSIATTRQMLDFVARHQIAPMTEVFPMNQINEAMERLRNGSPRYRIVLTR</sequence>
<dbReference type="Pfam" id="PF08240">
    <property type="entry name" value="ADH_N"/>
    <property type="match status" value="1"/>
</dbReference>
<evidence type="ECO:0000313" key="11">
    <source>
        <dbReference type="Proteomes" id="UP000320176"/>
    </source>
</evidence>
<dbReference type="FunFam" id="3.90.180.10:FF:000018">
    <property type="entry name" value="NAD(P)-dependent alcohol dehydrogenase"/>
    <property type="match status" value="1"/>
</dbReference>
<dbReference type="EC" id="1.1.1.2" evidence="7"/>
<organism evidence="10 11">
    <name type="scientific">Stieleria varia</name>
    <dbReference type="NCBI Taxonomy" id="2528005"/>
    <lineage>
        <taxon>Bacteria</taxon>
        <taxon>Pseudomonadati</taxon>
        <taxon>Planctomycetota</taxon>
        <taxon>Planctomycetia</taxon>
        <taxon>Pirellulales</taxon>
        <taxon>Pirellulaceae</taxon>
        <taxon>Stieleria</taxon>
    </lineage>
</organism>
<dbReference type="InterPro" id="IPR013149">
    <property type="entry name" value="ADH-like_C"/>
</dbReference>
<dbReference type="InterPro" id="IPR002328">
    <property type="entry name" value="ADH_Zn_CS"/>
</dbReference>
<keyword evidence="5" id="KW-0521">NADP</keyword>
<evidence type="ECO:0000256" key="5">
    <source>
        <dbReference type="ARBA" id="ARBA00022857"/>
    </source>
</evidence>
<dbReference type="SMART" id="SM00829">
    <property type="entry name" value="PKS_ER"/>
    <property type="match status" value="1"/>
</dbReference>
<dbReference type="FunFam" id="3.40.50.720:FF:000022">
    <property type="entry name" value="Cinnamyl alcohol dehydrogenase"/>
    <property type="match status" value="1"/>
</dbReference>
<dbReference type="CDD" id="cd05283">
    <property type="entry name" value="CAD1"/>
    <property type="match status" value="1"/>
</dbReference>
<evidence type="ECO:0000256" key="6">
    <source>
        <dbReference type="ARBA" id="ARBA00023002"/>
    </source>
</evidence>
<dbReference type="AlphaFoldDB" id="A0A5C6B9K6"/>
<dbReference type="GO" id="GO:0008106">
    <property type="term" value="F:alcohol dehydrogenase (NADP+) activity"/>
    <property type="evidence" value="ECO:0007669"/>
    <property type="project" value="UniProtKB-EC"/>
</dbReference>
<dbReference type="Gene3D" id="3.40.50.720">
    <property type="entry name" value="NAD(P)-binding Rossmann-like Domain"/>
    <property type="match status" value="1"/>
</dbReference>
<evidence type="ECO:0000256" key="8">
    <source>
        <dbReference type="RuleBase" id="RU361277"/>
    </source>
</evidence>
<evidence type="ECO:0000256" key="4">
    <source>
        <dbReference type="ARBA" id="ARBA00022833"/>
    </source>
</evidence>
<dbReference type="PROSITE" id="PS00059">
    <property type="entry name" value="ADH_ZINC"/>
    <property type="match status" value="1"/>
</dbReference>
<dbReference type="Proteomes" id="UP000320176">
    <property type="component" value="Unassembled WGS sequence"/>
</dbReference>
<dbReference type="InterPro" id="IPR013154">
    <property type="entry name" value="ADH-like_N"/>
</dbReference>
<evidence type="ECO:0000313" key="10">
    <source>
        <dbReference type="EMBL" id="TWU08121.1"/>
    </source>
</evidence>
<evidence type="ECO:0000256" key="3">
    <source>
        <dbReference type="ARBA" id="ARBA00022723"/>
    </source>
</evidence>
<evidence type="ECO:0000256" key="2">
    <source>
        <dbReference type="ARBA" id="ARBA00008072"/>
    </source>
</evidence>